<protein>
    <submittedName>
        <fullName evidence="2">Mu-like prophage protein gp36</fullName>
    </submittedName>
</protein>
<evidence type="ECO:0000313" key="1">
    <source>
        <dbReference type="EMBL" id="VFK58192.1"/>
    </source>
</evidence>
<dbReference type="EMBL" id="CAADFZ010000002">
    <property type="protein sequence ID" value="VFK58192.1"/>
    <property type="molecule type" value="Genomic_DNA"/>
</dbReference>
<accession>A0A451AQJ8</accession>
<proteinExistence type="predicted"/>
<dbReference type="EMBL" id="CAADGD010000001">
    <property type="protein sequence ID" value="VFK68306.1"/>
    <property type="molecule type" value="Genomic_DNA"/>
</dbReference>
<reference evidence="2" key="1">
    <citation type="submission" date="2019-02" db="EMBL/GenBank/DDBJ databases">
        <authorList>
            <person name="Gruber-Vodicka R. H."/>
            <person name="Seah K. B. B."/>
        </authorList>
    </citation>
    <scope>NUCLEOTIDE SEQUENCE</scope>
    <source>
        <strain evidence="2">BECK_BY19</strain>
        <strain evidence="1">BECK_BY8</strain>
    </source>
</reference>
<dbReference type="InterPro" id="IPR009752">
    <property type="entry name" value="Phage_Mu_GpJ"/>
</dbReference>
<evidence type="ECO:0000313" key="2">
    <source>
        <dbReference type="EMBL" id="VFK68306.1"/>
    </source>
</evidence>
<dbReference type="AlphaFoldDB" id="A0A451AQJ8"/>
<organism evidence="2">
    <name type="scientific">Candidatus Kentrum sp. UNK</name>
    <dbReference type="NCBI Taxonomy" id="2126344"/>
    <lineage>
        <taxon>Bacteria</taxon>
        <taxon>Pseudomonadati</taxon>
        <taxon>Pseudomonadota</taxon>
        <taxon>Gammaproteobacteria</taxon>
        <taxon>Candidatus Kentrum</taxon>
    </lineage>
</organism>
<name>A0A451AQJ8_9GAMM</name>
<gene>
    <name evidence="1" type="ORF">BECKUNK1418G_GA0071005_100240</name>
    <name evidence="2" type="ORF">BECKUNK1418H_GA0071006_100140</name>
</gene>
<dbReference type="Pfam" id="PF07030">
    <property type="entry name" value="Phage_Mu_Gp36"/>
    <property type="match status" value="1"/>
</dbReference>
<sequence>MAYITQAELVTRFGEEEIRQLTGNGGGIDAAVVAAAIADTDALMDGYLMARYRLPFAETPPLLLPVAANIARHFLYADQSVKPVEERYQDALKTLDKISRGSITLPGETPGSTNTVNDRVVSVHEREGIFGQNVLDRAFRR</sequence>